<proteinExistence type="inferred from homology"/>
<dbReference type="PRINTS" id="PR00320">
    <property type="entry name" value="GPROTEINBRPT"/>
</dbReference>
<dbReference type="FunFam" id="2.130.10.10:FF:000178">
    <property type="entry name" value="WD repeat domain 3"/>
    <property type="match status" value="1"/>
</dbReference>
<protein>
    <submittedName>
        <fullName evidence="9">7541_t:CDS:1</fullName>
    </submittedName>
</protein>
<dbReference type="PROSITE" id="PS00678">
    <property type="entry name" value="WD_REPEATS_1"/>
    <property type="match status" value="3"/>
</dbReference>
<dbReference type="AlphaFoldDB" id="A0A9N8ZZR9"/>
<evidence type="ECO:0000256" key="6">
    <source>
        <dbReference type="PROSITE-ProRule" id="PRU00221"/>
    </source>
</evidence>
<dbReference type="GO" id="GO:0032040">
    <property type="term" value="C:small-subunit processome"/>
    <property type="evidence" value="ECO:0007669"/>
    <property type="project" value="TreeGrafter"/>
</dbReference>
<feature type="repeat" description="WD" evidence="6">
    <location>
        <begin position="191"/>
        <end position="225"/>
    </location>
</feature>
<accession>A0A9N8ZZR9</accession>
<dbReference type="InterPro" id="IPR051570">
    <property type="entry name" value="TBC1_cilium_biogenesis"/>
</dbReference>
<dbReference type="GO" id="GO:0030515">
    <property type="term" value="F:snoRNA binding"/>
    <property type="evidence" value="ECO:0007669"/>
    <property type="project" value="TreeGrafter"/>
</dbReference>
<dbReference type="InterPro" id="IPR015943">
    <property type="entry name" value="WD40/YVTN_repeat-like_dom_sf"/>
</dbReference>
<dbReference type="FunFam" id="2.130.10.10:FF:000157">
    <property type="entry name" value="WD repeat domain 3"/>
    <property type="match status" value="1"/>
</dbReference>
<evidence type="ECO:0000256" key="2">
    <source>
        <dbReference type="ARBA" id="ARBA00022574"/>
    </source>
</evidence>
<dbReference type="Pfam" id="PF25172">
    <property type="entry name" value="Beta-prop_WDR3_2nd"/>
    <property type="match status" value="1"/>
</dbReference>
<gene>
    <name evidence="9" type="ORF">ALEPTO_LOCUS4056</name>
</gene>
<evidence type="ECO:0000259" key="8">
    <source>
        <dbReference type="Pfam" id="PF04003"/>
    </source>
</evidence>
<organism evidence="9 10">
    <name type="scientific">Ambispora leptoticha</name>
    <dbReference type="NCBI Taxonomy" id="144679"/>
    <lineage>
        <taxon>Eukaryota</taxon>
        <taxon>Fungi</taxon>
        <taxon>Fungi incertae sedis</taxon>
        <taxon>Mucoromycota</taxon>
        <taxon>Glomeromycotina</taxon>
        <taxon>Glomeromycetes</taxon>
        <taxon>Archaeosporales</taxon>
        <taxon>Ambisporaceae</taxon>
        <taxon>Ambispora</taxon>
    </lineage>
</organism>
<dbReference type="SUPFAM" id="SSF50978">
    <property type="entry name" value="WD40 repeat-like"/>
    <property type="match status" value="1"/>
</dbReference>
<evidence type="ECO:0000313" key="9">
    <source>
        <dbReference type="EMBL" id="CAG8512706.1"/>
    </source>
</evidence>
<evidence type="ECO:0000313" key="10">
    <source>
        <dbReference type="Proteomes" id="UP000789508"/>
    </source>
</evidence>
<feature type="repeat" description="WD" evidence="6">
    <location>
        <begin position="669"/>
        <end position="701"/>
    </location>
</feature>
<reference evidence="9" key="1">
    <citation type="submission" date="2021-06" db="EMBL/GenBank/DDBJ databases">
        <authorList>
            <person name="Kallberg Y."/>
            <person name="Tangrot J."/>
            <person name="Rosling A."/>
        </authorList>
    </citation>
    <scope>NUCLEOTIDE SEQUENCE</scope>
    <source>
        <strain evidence="9">FL130A</strain>
    </source>
</reference>
<feature type="domain" description="Small-subunit processome Utp12" evidence="8">
    <location>
        <begin position="804"/>
        <end position="905"/>
    </location>
</feature>
<dbReference type="OrthoDB" id="407922at2759"/>
<keyword evidence="10" id="KW-1185">Reference proteome</keyword>
<feature type="repeat" description="WD" evidence="6">
    <location>
        <begin position="406"/>
        <end position="446"/>
    </location>
</feature>
<dbReference type="SUPFAM" id="SSF51004">
    <property type="entry name" value="C-terminal (heme d1) domain of cytochrome cd1-nitrite reductase"/>
    <property type="match status" value="1"/>
</dbReference>
<evidence type="ECO:0000256" key="1">
    <source>
        <dbReference type="ARBA" id="ARBA00004604"/>
    </source>
</evidence>
<feature type="repeat" description="WD" evidence="6">
    <location>
        <begin position="167"/>
        <end position="190"/>
    </location>
</feature>
<evidence type="ECO:0000256" key="7">
    <source>
        <dbReference type="SAM" id="MobiDB-lite"/>
    </source>
</evidence>
<feature type="repeat" description="WD" evidence="6">
    <location>
        <begin position="487"/>
        <end position="521"/>
    </location>
</feature>
<keyword evidence="2 6" id="KW-0853">WD repeat</keyword>
<dbReference type="InterPro" id="IPR011048">
    <property type="entry name" value="Haem_d1_sf"/>
</dbReference>
<dbReference type="PROSITE" id="PS50082">
    <property type="entry name" value="WD_REPEATS_2"/>
    <property type="match status" value="8"/>
</dbReference>
<dbReference type="InterPro" id="IPR001680">
    <property type="entry name" value="WD40_rpt"/>
</dbReference>
<dbReference type="PANTHER" id="PTHR19853">
    <property type="entry name" value="WD REPEAT CONTAINING PROTEIN 3 WDR3"/>
    <property type="match status" value="1"/>
</dbReference>
<dbReference type="InterPro" id="IPR007148">
    <property type="entry name" value="SSU_processome_Utp12"/>
</dbReference>
<dbReference type="SMART" id="SM00320">
    <property type="entry name" value="WD40"/>
    <property type="match status" value="11"/>
</dbReference>
<feature type="region of interest" description="Disordered" evidence="7">
    <location>
        <begin position="299"/>
        <end position="327"/>
    </location>
</feature>
<dbReference type="GO" id="GO:0034388">
    <property type="term" value="C:Pwp2p-containing subcomplex of 90S preribosome"/>
    <property type="evidence" value="ECO:0007669"/>
    <property type="project" value="TreeGrafter"/>
</dbReference>
<feature type="compositionally biased region" description="Basic and acidic residues" evidence="7">
    <location>
        <begin position="306"/>
        <end position="317"/>
    </location>
</feature>
<keyword evidence="4" id="KW-0539">Nucleus</keyword>
<dbReference type="PANTHER" id="PTHR19853:SF0">
    <property type="entry name" value="WD REPEAT-CONTAINING PROTEIN 3"/>
    <property type="match status" value="1"/>
</dbReference>
<evidence type="ECO:0000256" key="3">
    <source>
        <dbReference type="ARBA" id="ARBA00022737"/>
    </source>
</evidence>
<dbReference type="EMBL" id="CAJVPS010000871">
    <property type="protein sequence ID" value="CAG8512706.1"/>
    <property type="molecule type" value="Genomic_DNA"/>
</dbReference>
<feature type="repeat" description="WD" evidence="6">
    <location>
        <begin position="92"/>
        <end position="125"/>
    </location>
</feature>
<dbReference type="Pfam" id="PF04003">
    <property type="entry name" value="Utp12"/>
    <property type="match status" value="1"/>
</dbReference>
<dbReference type="InterPro" id="IPR020472">
    <property type="entry name" value="WD40_PAC1"/>
</dbReference>
<comment type="subcellular location">
    <subcellularLocation>
        <location evidence="1">Nucleus</location>
        <location evidence="1">Nucleolus</location>
    </subcellularLocation>
</comment>
<dbReference type="InterPro" id="IPR019775">
    <property type="entry name" value="WD40_repeat_CS"/>
</dbReference>
<dbReference type="InterPro" id="IPR036322">
    <property type="entry name" value="WD40_repeat_dom_sf"/>
</dbReference>
<feature type="repeat" description="WD" evidence="6">
    <location>
        <begin position="627"/>
        <end position="659"/>
    </location>
</feature>
<comment type="similarity">
    <text evidence="5">Belongs to the WD repeat WDR3/UTP12 family.</text>
</comment>
<evidence type="ECO:0000256" key="5">
    <source>
        <dbReference type="ARBA" id="ARBA00038229"/>
    </source>
</evidence>
<dbReference type="Pfam" id="PF25173">
    <property type="entry name" value="Beta-prop_WDR3_1st"/>
    <property type="match status" value="1"/>
</dbReference>
<feature type="repeat" description="WD" evidence="6">
    <location>
        <begin position="585"/>
        <end position="626"/>
    </location>
</feature>
<evidence type="ECO:0000256" key="4">
    <source>
        <dbReference type="ARBA" id="ARBA00023242"/>
    </source>
</evidence>
<name>A0A9N8ZZR9_9GLOM</name>
<dbReference type="CDD" id="cd00200">
    <property type="entry name" value="WD40"/>
    <property type="match status" value="2"/>
</dbReference>
<dbReference type="Gene3D" id="2.130.10.10">
    <property type="entry name" value="YVTN repeat-like/Quinoprotein amine dehydrogenase"/>
    <property type="match status" value="4"/>
</dbReference>
<keyword evidence="3" id="KW-0677">Repeat</keyword>
<comment type="caution">
    <text evidence="9">The sequence shown here is derived from an EMBL/GenBank/DDBJ whole genome shotgun (WGS) entry which is preliminary data.</text>
</comment>
<sequence>MVKSYLRYEPLKTFGIISSWLSNIVYDDTGKLAISPALEDVIVWDLKKGIKIGCWHDADNKSEVTVIQKSPNKVDYAVGIWNIKSSMLSVIFNGHRGSVTALVFDKNGTRLASGSKDTDLIVWDIVGEVGLYRMRGHKDQITAIRFLQRPLEGREKSNDESSLSPGFLLSSSKDTLLKLWDLNTQHCIETVVAHRNEIWDFDVSKDESMLVTGSGDPELKVWKLNQQVLASGILESDEDDNDENQKVIVFYGNVARQSKERVTTLKFHPNTNFLGVQGPDRFIEIFRLRTHEEIKKKLHRRRKREEKKLKELNKKNEGGNSETAPPLKSDIRDEIHASDEITLHEIIRTTAKVRSFDFAFMEDTAKTGAIQLLASLKNNMLEVYNCYMPSKKEEKHPHTKLFSVDIHGHRNEIRTLALSSNDELLCSASMDMLKVWNVSTTSCIRSLECGYALCSAFIPGDQYIVIGTKTGELELFDIASSTLLESIDAHDGAIWSLQVQPNRRGLVTGSADKLVKFWNFEIIEKKEPDEITTRNLTLVHTRTLKITDDVLCVRVSPNSKLIAVSLLDATVKVFYQDSLKFFLSLYGHKLPVLSMDISSDNALLVTCSADKNVKIWGLDFGDCHRSIFAHQDSIMSVQFVADTHYFFTAGKDKLVKYWDGDKFENITKLEGHHGEVWALALSKKGEFLVSASHDRSMRIWEQTDEPLFLEEEREKEMEELYESTLTTSMEKTNLEDAVELASAGKQTMETLKSGEKIMEALEIADEDKNAIENYNQMKAKGHAHIAAPPKRNPILLALGNLTAEQYVLRTIEKIRSTELEESLLVLPFTKVISLLGYLDIWAKKEWNIALVCRILFHLLRVHHDQIVANRIMRPMLDSIRMHLRAALKRQKDTLGYNLAAMKHIRRNWEANAIAEFYMDDNNVEGSENIDTNSAKKRKFITLTTD</sequence>
<dbReference type="PROSITE" id="PS50294">
    <property type="entry name" value="WD_REPEATS_REGION"/>
    <property type="match status" value="6"/>
</dbReference>
<dbReference type="GO" id="GO:0030490">
    <property type="term" value="P:maturation of SSU-rRNA"/>
    <property type="evidence" value="ECO:0007669"/>
    <property type="project" value="TreeGrafter"/>
</dbReference>
<dbReference type="Proteomes" id="UP000789508">
    <property type="component" value="Unassembled WGS sequence"/>
</dbReference>